<dbReference type="EMBL" id="CAGKOT010000002">
    <property type="protein sequence ID" value="CAB5310061.1"/>
    <property type="molecule type" value="Genomic_DNA"/>
</dbReference>
<keyword evidence="6 10" id="KW-1133">Transmembrane helix</keyword>
<dbReference type="InterPro" id="IPR001452">
    <property type="entry name" value="SH3_domain"/>
</dbReference>
<organism evidence="12 13">
    <name type="scientific">Rhizophagus irregularis</name>
    <dbReference type="NCBI Taxonomy" id="588596"/>
    <lineage>
        <taxon>Eukaryota</taxon>
        <taxon>Fungi</taxon>
        <taxon>Fungi incertae sedis</taxon>
        <taxon>Mucoromycota</taxon>
        <taxon>Glomeromycotina</taxon>
        <taxon>Glomeromycetes</taxon>
        <taxon>Glomerales</taxon>
        <taxon>Glomeraceae</taxon>
        <taxon>Rhizophagus</taxon>
    </lineage>
</organism>
<feature type="transmembrane region" description="Helical" evidence="10">
    <location>
        <begin position="78"/>
        <end position="97"/>
    </location>
</feature>
<feature type="transmembrane region" description="Helical" evidence="10">
    <location>
        <begin position="53"/>
        <end position="72"/>
    </location>
</feature>
<dbReference type="VEuPathDB" id="FungiDB:RhiirFUN_004425"/>
<evidence type="ECO:0000256" key="3">
    <source>
        <dbReference type="ARBA" id="ARBA00022443"/>
    </source>
</evidence>
<evidence type="ECO:0000256" key="4">
    <source>
        <dbReference type="ARBA" id="ARBA00022475"/>
    </source>
</evidence>
<keyword evidence="8 10" id="KW-0472">Membrane</keyword>
<dbReference type="OrthoDB" id="5983572at2759"/>
<keyword evidence="5 10" id="KW-0812">Transmembrane</keyword>
<comment type="subcellular location">
    <subcellularLocation>
        <location evidence="1">Cell membrane</location>
        <topology evidence="1">Multi-pass membrane protein</topology>
    </subcellularLocation>
</comment>
<name>A0A916DXI5_9GLOM</name>
<evidence type="ECO:0000256" key="10">
    <source>
        <dbReference type="SAM" id="Phobius"/>
    </source>
</evidence>
<comment type="caution">
    <text evidence="12">The sequence shown here is derived from an EMBL/GenBank/DDBJ whole genome shotgun (WGS) entry which is preliminary data.</text>
</comment>
<dbReference type="FunFam" id="2.30.30.40:FF:000213">
    <property type="entry name" value="High osmolarity signaling protein SHO1"/>
    <property type="match status" value="1"/>
</dbReference>
<dbReference type="PROSITE" id="PS50002">
    <property type="entry name" value="SH3"/>
    <property type="match status" value="1"/>
</dbReference>
<dbReference type="CDD" id="cd11855">
    <property type="entry name" value="SH3_Sho1p"/>
    <property type="match status" value="1"/>
</dbReference>
<evidence type="ECO:0000256" key="5">
    <source>
        <dbReference type="ARBA" id="ARBA00022692"/>
    </source>
</evidence>
<dbReference type="InterPro" id="IPR035522">
    <property type="entry name" value="Sho1_SH3"/>
</dbReference>
<dbReference type="InterPro" id="IPR036028">
    <property type="entry name" value="SH3-like_dom_sf"/>
</dbReference>
<dbReference type="GO" id="GO:0030833">
    <property type="term" value="P:regulation of actin filament polymerization"/>
    <property type="evidence" value="ECO:0007669"/>
    <property type="project" value="TreeGrafter"/>
</dbReference>
<evidence type="ECO:0000256" key="1">
    <source>
        <dbReference type="ARBA" id="ARBA00004651"/>
    </source>
</evidence>
<evidence type="ECO:0000256" key="6">
    <source>
        <dbReference type="ARBA" id="ARBA00022989"/>
    </source>
</evidence>
<dbReference type="SMART" id="SM00326">
    <property type="entry name" value="SH3"/>
    <property type="match status" value="1"/>
</dbReference>
<evidence type="ECO:0000313" key="13">
    <source>
        <dbReference type="Proteomes" id="UP000684084"/>
    </source>
</evidence>
<feature type="transmembrane region" description="Helical" evidence="10">
    <location>
        <begin position="147"/>
        <end position="169"/>
    </location>
</feature>
<evidence type="ECO:0000313" key="12">
    <source>
        <dbReference type="EMBL" id="CAB5310061.1"/>
    </source>
</evidence>
<dbReference type="PRINTS" id="PR00452">
    <property type="entry name" value="SH3DOMAIN"/>
</dbReference>
<evidence type="ECO:0000256" key="9">
    <source>
        <dbReference type="PROSITE-ProRule" id="PRU00192"/>
    </source>
</evidence>
<feature type="transmembrane region" description="Helical" evidence="10">
    <location>
        <begin position="104"/>
        <end position="127"/>
    </location>
</feature>
<dbReference type="Proteomes" id="UP000684084">
    <property type="component" value="Unassembled WGS sequence"/>
</dbReference>
<evidence type="ECO:0000256" key="7">
    <source>
        <dbReference type="ARBA" id="ARBA00023016"/>
    </source>
</evidence>
<dbReference type="PANTHER" id="PTHR15735">
    <property type="entry name" value="FCH AND DOUBLE SH3 DOMAINS PROTEIN"/>
    <property type="match status" value="1"/>
</dbReference>
<reference evidence="12" key="1">
    <citation type="submission" date="2020-05" db="EMBL/GenBank/DDBJ databases">
        <authorList>
            <person name="Rincon C."/>
            <person name="Sanders R I."/>
            <person name="Robbins C."/>
            <person name="Chaturvedi A."/>
        </authorList>
    </citation>
    <scope>NUCLEOTIDE SEQUENCE</scope>
    <source>
        <strain evidence="12">CHB12</strain>
    </source>
</reference>
<protein>
    <recommendedName>
        <fullName evidence="11">SH3 domain-containing protein</fullName>
    </recommendedName>
</protein>
<dbReference type="SUPFAM" id="SSF50044">
    <property type="entry name" value="SH3-domain"/>
    <property type="match status" value="1"/>
</dbReference>
<feature type="domain" description="SH3" evidence="11">
    <location>
        <begin position="231"/>
        <end position="290"/>
    </location>
</feature>
<dbReference type="GO" id="GO:0005886">
    <property type="term" value="C:plasma membrane"/>
    <property type="evidence" value="ECO:0007669"/>
    <property type="project" value="UniProtKB-SubCell"/>
</dbReference>
<dbReference type="PANTHER" id="PTHR15735:SF20">
    <property type="entry name" value="HIGH OSMOLARITY SIGNALING PROTEIN SHO1"/>
    <property type="match status" value="1"/>
</dbReference>
<gene>
    <name evidence="12" type="ORF">CHRIB12_LOCUS1465</name>
</gene>
<proteinExistence type="inferred from homology"/>
<dbReference type="GO" id="GO:0007232">
    <property type="term" value="P:osmosensory signaling pathway via Sho1 osmosensor"/>
    <property type="evidence" value="ECO:0007669"/>
    <property type="project" value="UniProtKB-ARBA"/>
</dbReference>
<dbReference type="Pfam" id="PF00018">
    <property type="entry name" value="SH3_1"/>
    <property type="match status" value="1"/>
</dbReference>
<evidence type="ECO:0000256" key="8">
    <source>
        <dbReference type="ARBA" id="ARBA00023136"/>
    </source>
</evidence>
<dbReference type="AlphaFoldDB" id="A0A916DXI5"/>
<evidence type="ECO:0000256" key="2">
    <source>
        <dbReference type="ARBA" id="ARBA00009739"/>
    </source>
</evidence>
<comment type="similarity">
    <text evidence="2">Belongs to the SHO1 family.</text>
</comment>
<evidence type="ECO:0000259" key="11">
    <source>
        <dbReference type="PROSITE" id="PS50002"/>
    </source>
</evidence>
<dbReference type="VEuPathDB" id="FungiDB:RhiirFUN_004426"/>
<keyword evidence="3 9" id="KW-0728">SH3 domain</keyword>
<keyword evidence="7" id="KW-0346">Stress response</keyword>
<dbReference type="Gene3D" id="2.30.30.40">
    <property type="entry name" value="SH3 Domains"/>
    <property type="match status" value="1"/>
</dbReference>
<sequence length="290" mass="31543">MCIPVCCLHFFLLTIPLNPTPFYTAKHRILFIAPSYVLLYLTQLNTSCSEEDYAKLLSLIGWIITFAGTAAAKISGAPWFFIIFELFIILGIAAAIATDSVKYYRFAILTFLGVSLAFIIAADVITIDSVNGTPSFINISAQSAQNPQAFQAIAAGSIFLSIVTFVWIFSFGSEEGSIVVNSINSLAINKVDGNTTHHRGFPPSGPIAMMPTSIQQEQQVNNTVAVSPNADYAYKAKALYDYQANPDDLSELSFAKGEILDIADNKGKWWQARKADGSTGIAPSNYLQLV</sequence>
<keyword evidence="4" id="KW-1003">Cell membrane</keyword>
<accession>A0A916DXI5</accession>